<evidence type="ECO:0000313" key="3">
    <source>
        <dbReference type="Proteomes" id="UP000265427"/>
    </source>
</evidence>
<comment type="caution">
    <text evidence="2">The sequence shown here is derived from an EMBL/GenBank/DDBJ whole genome shotgun (WGS) entry which is preliminary data.</text>
</comment>
<dbReference type="InterPro" id="IPR011009">
    <property type="entry name" value="Kinase-like_dom_sf"/>
</dbReference>
<dbReference type="EMBL" id="QUSZ01004987">
    <property type="protein sequence ID" value="RHY11738.1"/>
    <property type="molecule type" value="Genomic_DNA"/>
</dbReference>
<dbReference type="Gene3D" id="1.10.510.10">
    <property type="entry name" value="Transferase(Phosphotransferase) domain 1"/>
    <property type="match status" value="1"/>
</dbReference>
<sequence>MVQHSLISWGKRANGDDGLVVNGEPTFEFRTLSSNRKDNWNTLRETAGDARWWFRLKVALSTPSQLVVSIVPTSSNQDWTTQNDALMRLHGVSQLTDVWAVADTFSCDDALPRLVEKEKPRLKRVRDDTSPQNPIDVSKEMTDEFETDFDKDDDDNSQDNVVDKKVLLPQSIMTQIIAGTLKPTFHAAPPFPSWIQDMATKCLAFDPAQRPTAADLVQTLNSQI</sequence>
<organism evidence="2 3">
    <name type="scientific">Aphanomyces astaci</name>
    <name type="common">Crayfish plague agent</name>
    <dbReference type="NCBI Taxonomy" id="112090"/>
    <lineage>
        <taxon>Eukaryota</taxon>
        <taxon>Sar</taxon>
        <taxon>Stramenopiles</taxon>
        <taxon>Oomycota</taxon>
        <taxon>Saprolegniomycetes</taxon>
        <taxon>Saprolegniales</taxon>
        <taxon>Verrucalvaceae</taxon>
        <taxon>Aphanomyces</taxon>
    </lineage>
</organism>
<evidence type="ECO:0008006" key="4">
    <source>
        <dbReference type="Google" id="ProtNLM"/>
    </source>
</evidence>
<evidence type="ECO:0000313" key="2">
    <source>
        <dbReference type="EMBL" id="RHY11738.1"/>
    </source>
</evidence>
<reference evidence="2 3" key="1">
    <citation type="submission" date="2018-08" db="EMBL/GenBank/DDBJ databases">
        <title>Aphanomyces genome sequencing and annotation.</title>
        <authorList>
            <person name="Minardi D."/>
            <person name="Oidtmann B."/>
            <person name="Van Der Giezen M."/>
            <person name="Studholme D.J."/>
        </authorList>
    </citation>
    <scope>NUCLEOTIDE SEQUENCE [LARGE SCALE GENOMIC DNA]</scope>
    <source>
        <strain evidence="2 3">Kv</strain>
    </source>
</reference>
<name>A0A397B078_APHAT</name>
<feature type="region of interest" description="Disordered" evidence="1">
    <location>
        <begin position="122"/>
        <end position="142"/>
    </location>
</feature>
<protein>
    <recommendedName>
        <fullName evidence="4">Protein kinase domain-containing protein</fullName>
    </recommendedName>
</protein>
<dbReference type="Proteomes" id="UP000265427">
    <property type="component" value="Unassembled WGS sequence"/>
</dbReference>
<dbReference type="AlphaFoldDB" id="A0A397B078"/>
<dbReference type="VEuPathDB" id="FungiDB:H257_17607"/>
<proteinExistence type="predicted"/>
<accession>A0A397B078</accession>
<dbReference type="SUPFAM" id="SSF56112">
    <property type="entry name" value="Protein kinase-like (PK-like)"/>
    <property type="match status" value="1"/>
</dbReference>
<gene>
    <name evidence="2" type="ORF">DYB36_003310</name>
</gene>
<evidence type="ECO:0000256" key="1">
    <source>
        <dbReference type="SAM" id="MobiDB-lite"/>
    </source>
</evidence>